<organism evidence="1 2">
    <name type="scientific">Engystomops pustulosus</name>
    <name type="common">Tungara frog</name>
    <name type="synonym">Physalaemus pustulosus</name>
    <dbReference type="NCBI Taxonomy" id="76066"/>
    <lineage>
        <taxon>Eukaryota</taxon>
        <taxon>Metazoa</taxon>
        <taxon>Chordata</taxon>
        <taxon>Craniata</taxon>
        <taxon>Vertebrata</taxon>
        <taxon>Euteleostomi</taxon>
        <taxon>Amphibia</taxon>
        <taxon>Batrachia</taxon>
        <taxon>Anura</taxon>
        <taxon>Neobatrachia</taxon>
        <taxon>Hyloidea</taxon>
        <taxon>Leptodactylidae</taxon>
        <taxon>Leiuperinae</taxon>
        <taxon>Engystomops</taxon>
    </lineage>
</organism>
<evidence type="ECO:0000313" key="2">
    <source>
        <dbReference type="Proteomes" id="UP000824782"/>
    </source>
</evidence>
<name>A0AAV7DQ05_ENGPU</name>
<dbReference type="Proteomes" id="UP000824782">
    <property type="component" value="Unassembled WGS sequence"/>
</dbReference>
<accession>A0AAV7DQ05</accession>
<protein>
    <submittedName>
        <fullName evidence="1">Uncharacterized protein</fullName>
    </submittedName>
</protein>
<keyword evidence="2" id="KW-1185">Reference proteome</keyword>
<dbReference type="AlphaFoldDB" id="A0AAV7DQ05"/>
<dbReference type="EMBL" id="WNYA01000001">
    <property type="protein sequence ID" value="KAG8599024.1"/>
    <property type="molecule type" value="Genomic_DNA"/>
</dbReference>
<sequence>MSFKCPVGVATRSSAPSSLLTIPLVLEDSVIRAVRTSPIYESSPVDNLLGRTYTLRVVLPLVGFEPLDPLLQLIPIDIQPVDVQ</sequence>
<reference evidence="1" key="1">
    <citation type="thesis" date="2020" institute="ProQuest LLC" country="789 East Eisenhower Parkway, Ann Arbor, MI, USA">
        <title>Comparative Genomics and Chromosome Evolution.</title>
        <authorList>
            <person name="Mudd A.B."/>
        </authorList>
    </citation>
    <scope>NUCLEOTIDE SEQUENCE</scope>
    <source>
        <strain evidence="1">237g6f4</strain>
        <tissue evidence="1">Blood</tissue>
    </source>
</reference>
<proteinExistence type="predicted"/>
<comment type="caution">
    <text evidence="1">The sequence shown here is derived from an EMBL/GenBank/DDBJ whole genome shotgun (WGS) entry which is preliminary data.</text>
</comment>
<evidence type="ECO:0000313" key="1">
    <source>
        <dbReference type="EMBL" id="KAG8599024.1"/>
    </source>
</evidence>
<gene>
    <name evidence="1" type="ORF">GDO81_002851</name>
</gene>